<sequence length="231" mass="26644">MSKMAIEISPLTEADIPAAIEVIQKAFAEDPYFLWVFDKAQFNQQRNYDSLKARCLWGIDNALFQVAKEVGPAGSAPSRVVGVSCWLRPHSPSEPESWTSWLQGWVLSYRQLLNNLFHWGRGGLISRRYWIWKERQNEAQTAIWDDPRGYYFCNIVAISPDQQGKGIGRLLFKAVTDIADQEGAKCYLESSRNEPNVQIYEKMGFELRREMECRDGDDVCMLYCMVRDPKT</sequence>
<evidence type="ECO:0000259" key="1">
    <source>
        <dbReference type="PROSITE" id="PS51186"/>
    </source>
</evidence>
<name>A0A2I2F7A5_ASPCN</name>
<dbReference type="OrthoDB" id="512662at2759"/>
<dbReference type="InterPro" id="IPR016181">
    <property type="entry name" value="Acyl_CoA_acyltransferase"/>
</dbReference>
<dbReference type="SUPFAM" id="SSF55729">
    <property type="entry name" value="Acyl-CoA N-acyltransferases (Nat)"/>
    <property type="match status" value="1"/>
</dbReference>
<accession>A0A2I2F7A5</accession>
<dbReference type="PROSITE" id="PS51186">
    <property type="entry name" value="GNAT"/>
    <property type="match status" value="1"/>
</dbReference>
<protein>
    <submittedName>
        <fullName evidence="2">Acyl-CoA N-acyltransferase</fullName>
    </submittedName>
</protein>
<gene>
    <name evidence="2" type="ORF">BDW47DRAFT_108735</name>
</gene>
<feature type="domain" description="N-acetyltransferase" evidence="1">
    <location>
        <begin position="85"/>
        <end position="226"/>
    </location>
</feature>
<dbReference type="CDD" id="cd04301">
    <property type="entry name" value="NAT_SF"/>
    <property type="match status" value="1"/>
</dbReference>
<dbReference type="PANTHER" id="PTHR42791:SF4">
    <property type="entry name" value="ACETYLTRANSFERASE, GNAT FAMILY FAMILY (AFU_ORTHOLOGUE AFUA_4G09540)-RELATED"/>
    <property type="match status" value="1"/>
</dbReference>
<dbReference type="InterPro" id="IPR052523">
    <property type="entry name" value="Trichothecene_AcTrans"/>
</dbReference>
<dbReference type="GeneID" id="36520460"/>
<dbReference type="RefSeq" id="XP_024670513.1">
    <property type="nucleotide sequence ID" value="XM_024813300.1"/>
</dbReference>
<dbReference type="InterPro" id="IPR000182">
    <property type="entry name" value="GNAT_dom"/>
</dbReference>
<keyword evidence="2" id="KW-0012">Acyltransferase</keyword>
<evidence type="ECO:0000313" key="2">
    <source>
        <dbReference type="EMBL" id="PLB36501.1"/>
    </source>
</evidence>
<dbReference type="GO" id="GO:0016747">
    <property type="term" value="F:acyltransferase activity, transferring groups other than amino-acyl groups"/>
    <property type="evidence" value="ECO:0007669"/>
    <property type="project" value="InterPro"/>
</dbReference>
<evidence type="ECO:0000313" key="3">
    <source>
        <dbReference type="Proteomes" id="UP000234585"/>
    </source>
</evidence>
<dbReference type="STRING" id="41067.A0A2I2F7A5"/>
<dbReference type="EMBL" id="KZ559151">
    <property type="protein sequence ID" value="PLB36501.1"/>
    <property type="molecule type" value="Genomic_DNA"/>
</dbReference>
<keyword evidence="2" id="KW-0808">Transferase</keyword>
<keyword evidence="3" id="KW-1185">Reference proteome</keyword>
<dbReference type="Gene3D" id="3.40.630.30">
    <property type="match status" value="1"/>
</dbReference>
<organism evidence="2 3">
    <name type="scientific">Aspergillus candidus</name>
    <dbReference type="NCBI Taxonomy" id="41067"/>
    <lineage>
        <taxon>Eukaryota</taxon>
        <taxon>Fungi</taxon>
        <taxon>Dikarya</taxon>
        <taxon>Ascomycota</taxon>
        <taxon>Pezizomycotina</taxon>
        <taxon>Eurotiomycetes</taxon>
        <taxon>Eurotiomycetidae</taxon>
        <taxon>Eurotiales</taxon>
        <taxon>Aspergillaceae</taxon>
        <taxon>Aspergillus</taxon>
        <taxon>Aspergillus subgen. Circumdati</taxon>
    </lineage>
</organism>
<reference evidence="2 3" key="1">
    <citation type="submission" date="2017-12" db="EMBL/GenBank/DDBJ databases">
        <authorList>
            <consortium name="DOE Joint Genome Institute"/>
            <person name="Haridas S."/>
            <person name="Kjaerbolling I."/>
            <person name="Vesth T.C."/>
            <person name="Frisvad J.C."/>
            <person name="Nybo J.L."/>
            <person name="Theobald S."/>
            <person name="Kuo A."/>
            <person name="Bowyer P."/>
            <person name="Matsuda Y."/>
            <person name="Mondo S."/>
            <person name="Lyhne E.K."/>
            <person name="Kogle M.E."/>
            <person name="Clum A."/>
            <person name="Lipzen A."/>
            <person name="Salamov A."/>
            <person name="Ngan C.Y."/>
            <person name="Daum C."/>
            <person name="Chiniquy J."/>
            <person name="Barry K."/>
            <person name="LaButti K."/>
            <person name="Simmons B.A."/>
            <person name="Magnuson J.K."/>
            <person name="Mortensen U.H."/>
            <person name="Larsen T.O."/>
            <person name="Grigoriev I.V."/>
            <person name="Baker S.E."/>
            <person name="Andersen M.R."/>
            <person name="Nordberg H.P."/>
            <person name="Cantor M.N."/>
            <person name="Hua S.X."/>
        </authorList>
    </citation>
    <scope>NUCLEOTIDE SEQUENCE [LARGE SCALE GENOMIC DNA]</scope>
    <source>
        <strain evidence="2 3">CBS 102.13</strain>
    </source>
</reference>
<dbReference type="Proteomes" id="UP000234585">
    <property type="component" value="Unassembled WGS sequence"/>
</dbReference>
<proteinExistence type="predicted"/>
<dbReference type="Pfam" id="PF13508">
    <property type="entry name" value="Acetyltransf_7"/>
    <property type="match status" value="1"/>
</dbReference>
<dbReference type="PANTHER" id="PTHR42791">
    <property type="entry name" value="GNAT FAMILY ACETYLTRANSFERASE"/>
    <property type="match status" value="1"/>
</dbReference>
<dbReference type="AlphaFoldDB" id="A0A2I2F7A5"/>